<evidence type="ECO:0000259" key="9">
    <source>
        <dbReference type="Pfam" id="PF05191"/>
    </source>
</evidence>
<keyword evidence="6" id="KW-0963">Cytoplasm</keyword>
<feature type="binding site" evidence="6">
    <location>
        <position position="153"/>
    </location>
    <ligand>
        <name>Zn(2+)</name>
        <dbReference type="ChEBI" id="CHEBI:29105"/>
        <note>structural</note>
    </ligand>
</feature>
<keyword evidence="2 6" id="KW-0545">Nucleotide biosynthesis</keyword>
<accession>A0A2X4VK02</accession>
<dbReference type="FunFam" id="3.40.50.300:FF:000106">
    <property type="entry name" value="Adenylate kinase mitochondrial"/>
    <property type="match status" value="1"/>
</dbReference>
<feature type="binding site" evidence="6">
    <location>
        <position position="133"/>
    </location>
    <ligand>
        <name>Zn(2+)</name>
        <dbReference type="ChEBI" id="CHEBI:29105"/>
        <note>structural</note>
    </ligand>
</feature>
<feature type="binding site" evidence="6">
    <location>
        <position position="92"/>
    </location>
    <ligand>
        <name>AMP</name>
        <dbReference type="ChEBI" id="CHEBI:456215"/>
    </ligand>
</feature>
<feature type="binding site" evidence="6">
    <location>
        <position position="150"/>
    </location>
    <ligand>
        <name>Zn(2+)</name>
        <dbReference type="ChEBI" id="CHEBI:29105"/>
        <note>structural</note>
    </ligand>
</feature>
<keyword evidence="11" id="KW-1185">Reference proteome</keyword>
<dbReference type="Pfam" id="PF05191">
    <property type="entry name" value="ADK_lid"/>
    <property type="match status" value="1"/>
</dbReference>
<keyword evidence="6" id="KW-0862">Zinc</keyword>
<feature type="binding site" evidence="6">
    <location>
        <begin position="85"/>
        <end position="88"/>
    </location>
    <ligand>
        <name>AMP</name>
        <dbReference type="ChEBI" id="CHEBI:456215"/>
    </ligand>
</feature>
<evidence type="ECO:0000256" key="7">
    <source>
        <dbReference type="RuleBase" id="RU003330"/>
    </source>
</evidence>
<dbReference type="AlphaFoldDB" id="A0A2X4VK02"/>
<dbReference type="GO" id="GO:0004017">
    <property type="term" value="F:AMP kinase activity"/>
    <property type="evidence" value="ECO:0007669"/>
    <property type="project" value="UniProtKB-UniRule"/>
</dbReference>
<feature type="binding site" evidence="6">
    <location>
        <position position="127"/>
    </location>
    <ligand>
        <name>ATP</name>
        <dbReference type="ChEBI" id="CHEBI:30616"/>
    </ligand>
</feature>
<dbReference type="InterPro" id="IPR006259">
    <property type="entry name" value="Adenyl_kin_sub"/>
</dbReference>
<dbReference type="EMBL" id="LS483476">
    <property type="protein sequence ID" value="SQI51283.1"/>
    <property type="molecule type" value="Genomic_DNA"/>
</dbReference>
<dbReference type="Gene3D" id="3.40.50.300">
    <property type="entry name" value="P-loop containing nucleotide triphosphate hydrolases"/>
    <property type="match status" value="1"/>
</dbReference>
<dbReference type="PANTHER" id="PTHR23359">
    <property type="entry name" value="NUCLEOTIDE KINASE"/>
    <property type="match status" value="1"/>
</dbReference>
<dbReference type="Proteomes" id="UP000249134">
    <property type="component" value="Chromosome 1"/>
</dbReference>
<sequence>MNLVLMGLPGAGKGTQADKIVDKYGVPHISTGDMFRLAMKEGTELGLKAKSFIDKGELVPDEVTIGIVRERLSMKDCEQGFLLDGFPRTVAQAEALEVILADLGKKIDYVINIDVDQSILMERLTGRRICKNCGATYHLVFNPPAEAGVCDRCNGELYQRADDNAETVQNRLDVNVKQTQPLLDYYNEKGYLKNINGQQHIDQVFSNLDELLKGLK</sequence>
<dbReference type="GO" id="GO:0044209">
    <property type="term" value="P:AMP salvage"/>
    <property type="evidence" value="ECO:0007669"/>
    <property type="project" value="UniProtKB-UniRule"/>
</dbReference>
<feature type="region of interest" description="LID" evidence="6">
    <location>
        <begin position="126"/>
        <end position="163"/>
    </location>
</feature>
<dbReference type="Pfam" id="PF00406">
    <property type="entry name" value="ADK"/>
    <property type="match status" value="1"/>
</dbReference>
<comment type="domain">
    <text evidence="6">Consists of three domains, a large central CORE domain and two small peripheral domains, NMPbind and LID, which undergo movements during catalysis. The LID domain closes over the site of phosphoryl transfer upon ATP binding. Assembling and dissambling the active center during each catalytic cycle provides an effective means to prevent ATP hydrolysis. Some bacteria have evolved a zinc-coordinating structure that stabilizes the LID domain.</text>
</comment>
<feature type="binding site" evidence="6">
    <location>
        <position position="130"/>
    </location>
    <ligand>
        <name>Zn(2+)</name>
        <dbReference type="ChEBI" id="CHEBI:29105"/>
        <note>structural</note>
    </ligand>
</feature>
<comment type="subunit">
    <text evidence="6 8">Monomer.</text>
</comment>
<dbReference type="KEGG" id="blen:NCTC4824_00161"/>
<dbReference type="EC" id="2.7.4.3" evidence="6 8"/>
<evidence type="ECO:0000313" key="10">
    <source>
        <dbReference type="EMBL" id="SQI51283.1"/>
    </source>
</evidence>
<feature type="region of interest" description="NMP" evidence="6">
    <location>
        <begin position="30"/>
        <end position="59"/>
    </location>
</feature>
<evidence type="ECO:0000256" key="2">
    <source>
        <dbReference type="ARBA" id="ARBA00022727"/>
    </source>
</evidence>
<evidence type="ECO:0000256" key="4">
    <source>
        <dbReference type="ARBA" id="ARBA00022777"/>
    </source>
</evidence>
<dbReference type="RefSeq" id="WP_066145273.1">
    <property type="nucleotide sequence ID" value="NZ_CBCSGM010000006.1"/>
</dbReference>
<keyword evidence="1 6" id="KW-0808">Transferase</keyword>
<keyword evidence="4 6" id="KW-0418">Kinase</keyword>
<dbReference type="NCBIfam" id="NF001380">
    <property type="entry name" value="PRK00279.1-2"/>
    <property type="match status" value="1"/>
</dbReference>
<comment type="pathway">
    <text evidence="6">Purine metabolism; AMP biosynthesis via salvage pathway; AMP from ADP: step 1/1.</text>
</comment>
<keyword evidence="6" id="KW-0479">Metal-binding</keyword>
<dbReference type="InterPro" id="IPR007862">
    <property type="entry name" value="Adenylate_kinase_lid-dom"/>
</dbReference>
<feature type="domain" description="Adenylate kinase active site lid" evidence="9">
    <location>
        <begin position="127"/>
        <end position="162"/>
    </location>
</feature>
<dbReference type="HAMAP" id="MF_00235">
    <property type="entry name" value="Adenylate_kinase_Adk"/>
    <property type="match status" value="1"/>
</dbReference>
<dbReference type="SUPFAM" id="SSF52540">
    <property type="entry name" value="P-loop containing nucleoside triphosphate hydrolases"/>
    <property type="match status" value="1"/>
</dbReference>
<gene>
    <name evidence="6 10" type="primary">adk</name>
    <name evidence="10" type="ORF">NCTC4824_00161</name>
</gene>
<dbReference type="PROSITE" id="PS00113">
    <property type="entry name" value="ADENYLATE_KINASE"/>
    <property type="match status" value="1"/>
</dbReference>
<feature type="binding site" evidence="6">
    <location>
        <begin position="57"/>
        <end position="59"/>
    </location>
    <ligand>
        <name>AMP</name>
        <dbReference type="ChEBI" id="CHEBI:456215"/>
    </ligand>
</feature>
<dbReference type="InterPro" id="IPR033690">
    <property type="entry name" value="Adenylat_kinase_CS"/>
</dbReference>
<evidence type="ECO:0000313" key="11">
    <source>
        <dbReference type="Proteomes" id="UP000249134"/>
    </source>
</evidence>
<proteinExistence type="inferred from homology"/>
<comment type="similarity">
    <text evidence="6 7">Belongs to the adenylate kinase family.</text>
</comment>
<keyword evidence="3 6" id="KW-0547">Nucleotide-binding</keyword>
<dbReference type="GO" id="GO:0008270">
    <property type="term" value="F:zinc ion binding"/>
    <property type="evidence" value="ECO:0007669"/>
    <property type="project" value="UniProtKB-UniRule"/>
</dbReference>
<feature type="binding site" evidence="6">
    <location>
        <position position="199"/>
    </location>
    <ligand>
        <name>ATP</name>
        <dbReference type="ChEBI" id="CHEBI:30616"/>
    </ligand>
</feature>
<dbReference type="UniPathway" id="UPA00588">
    <property type="reaction ID" value="UER00649"/>
</dbReference>
<keyword evidence="5 6" id="KW-0067">ATP-binding</keyword>
<reference evidence="10 11" key="1">
    <citation type="submission" date="2018-06" db="EMBL/GenBank/DDBJ databases">
        <authorList>
            <consortium name="Pathogen Informatics"/>
            <person name="Doyle S."/>
        </authorList>
    </citation>
    <scope>NUCLEOTIDE SEQUENCE [LARGE SCALE GENOMIC DNA]</scope>
    <source>
        <strain evidence="10 11">NCTC4824</strain>
    </source>
</reference>
<feature type="binding site" evidence="6">
    <location>
        <begin position="136"/>
        <end position="137"/>
    </location>
    <ligand>
        <name>ATP</name>
        <dbReference type="ChEBI" id="CHEBI:30616"/>
    </ligand>
</feature>
<name>A0A2X4VK02_LEDLE</name>
<comment type="catalytic activity">
    <reaction evidence="6 8">
        <text>AMP + ATP = 2 ADP</text>
        <dbReference type="Rhea" id="RHEA:12973"/>
        <dbReference type="ChEBI" id="CHEBI:30616"/>
        <dbReference type="ChEBI" id="CHEBI:456215"/>
        <dbReference type="ChEBI" id="CHEBI:456216"/>
        <dbReference type="EC" id="2.7.4.3"/>
    </reaction>
</comment>
<evidence type="ECO:0000256" key="1">
    <source>
        <dbReference type="ARBA" id="ARBA00022679"/>
    </source>
</evidence>
<feature type="binding site" evidence="6">
    <location>
        <begin position="10"/>
        <end position="15"/>
    </location>
    <ligand>
        <name>ATP</name>
        <dbReference type="ChEBI" id="CHEBI:30616"/>
    </ligand>
</feature>
<feature type="binding site" evidence="6">
    <location>
        <position position="160"/>
    </location>
    <ligand>
        <name>AMP</name>
        <dbReference type="ChEBI" id="CHEBI:456215"/>
    </ligand>
</feature>
<evidence type="ECO:0000256" key="5">
    <source>
        <dbReference type="ARBA" id="ARBA00022840"/>
    </source>
</evidence>
<evidence type="ECO:0000256" key="6">
    <source>
        <dbReference type="HAMAP-Rule" id="MF_00235"/>
    </source>
</evidence>
<dbReference type="InterPro" id="IPR000850">
    <property type="entry name" value="Adenylat/UMP-CMP_kin"/>
</dbReference>
<dbReference type="PRINTS" id="PR00094">
    <property type="entry name" value="ADENYLTKNASE"/>
</dbReference>
<feature type="binding site" evidence="6">
    <location>
        <position position="171"/>
    </location>
    <ligand>
        <name>AMP</name>
        <dbReference type="ChEBI" id="CHEBI:456215"/>
    </ligand>
</feature>
<feature type="binding site" evidence="6">
    <location>
        <position position="31"/>
    </location>
    <ligand>
        <name>AMP</name>
        <dbReference type="ChEBI" id="CHEBI:456215"/>
    </ligand>
</feature>
<dbReference type="CDD" id="cd01428">
    <property type="entry name" value="ADK"/>
    <property type="match status" value="1"/>
</dbReference>
<dbReference type="NCBIfam" id="NF001381">
    <property type="entry name" value="PRK00279.1-3"/>
    <property type="match status" value="1"/>
</dbReference>
<dbReference type="NCBIfam" id="TIGR01351">
    <property type="entry name" value="adk"/>
    <property type="match status" value="1"/>
</dbReference>
<dbReference type="GO" id="GO:0005737">
    <property type="term" value="C:cytoplasm"/>
    <property type="evidence" value="ECO:0007669"/>
    <property type="project" value="UniProtKB-SubCell"/>
</dbReference>
<comment type="function">
    <text evidence="6">Catalyzes the reversible transfer of the terminal phosphate group between ATP and AMP. Plays an important role in cellular energy homeostasis and in adenine nucleotide metabolism.</text>
</comment>
<evidence type="ECO:0000256" key="3">
    <source>
        <dbReference type="ARBA" id="ARBA00022741"/>
    </source>
</evidence>
<protein>
    <recommendedName>
        <fullName evidence="6 8">Adenylate kinase</fullName>
        <shortName evidence="6">AK</shortName>
        <ecNumber evidence="6 8">2.7.4.3</ecNumber>
    </recommendedName>
    <alternativeName>
        <fullName evidence="6">ATP-AMP transphosphorylase</fullName>
    </alternativeName>
    <alternativeName>
        <fullName evidence="6">ATP:AMP phosphotransferase</fullName>
    </alternativeName>
    <alternativeName>
        <fullName evidence="6">Adenylate monophosphate kinase</fullName>
    </alternativeName>
</protein>
<comment type="subcellular location">
    <subcellularLocation>
        <location evidence="6 8">Cytoplasm</location>
    </subcellularLocation>
</comment>
<organism evidence="10 11">
    <name type="scientific">Lederbergia lenta</name>
    <name type="common">Bacillus lentus</name>
    <dbReference type="NCBI Taxonomy" id="1467"/>
    <lineage>
        <taxon>Bacteria</taxon>
        <taxon>Bacillati</taxon>
        <taxon>Bacillota</taxon>
        <taxon>Bacilli</taxon>
        <taxon>Bacillales</taxon>
        <taxon>Bacillaceae</taxon>
        <taxon>Lederbergia</taxon>
    </lineage>
</organism>
<feature type="binding site" evidence="6">
    <location>
        <position position="36"/>
    </location>
    <ligand>
        <name>AMP</name>
        <dbReference type="ChEBI" id="CHEBI:456215"/>
    </ligand>
</feature>
<dbReference type="GO" id="GO:0005524">
    <property type="term" value="F:ATP binding"/>
    <property type="evidence" value="ECO:0007669"/>
    <property type="project" value="UniProtKB-UniRule"/>
</dbReference>
<dbReference type="NCBIfam" id="NF011100">
    <property type="entry name" value="PRK14527.1"/>
    <property type="match status" value="1"/>
</dbReference>
<dbReference type="STRING" id="1348624.GCA_001591545_03544"/>
<evidence type="ECO:0000256" key="8">
    <source>
        <dbReference type="RuleBase" id="RU003331"/>
    </source>
</evidence>
<dbReference type="InterPro" id="IPR027417">
    <property type="entry name" value="P-loop_NTPase"/>
</dbReference>